<dbReference type="RefSeq" id="WP_215064057.1">
    <property type="nucleotide sequence ID" value="NZ_BSKO01000001.1"/>
</dbReference>
<name>A0ABQ5TME4_9BACI</name>
<protein>
    <submittedName>
        <fullName evidence="2">Protein phosphatase</fullName>
    </submittedName>
</protein>
<dbReference type="Pfam" id="PF13672">
    <property type="entry name" value="PP2C_2"/>
    <property type="match status" value="1"/>
</dbReference>
<dbReference type="Proteomes" id="UP001275436">
    <property type="component" value="Unassembled WGS sequence"/>
</dbReference>
<gene>
    <name evidence="2" type="ORF">MACH08_15110</name>
</gene>
<sequence length="270" mass="31402">MNNCISWVGSAQTFIDEPSVVQYKHINLGRLGGNSNTGQNKNEDGCLIWWSLEQNWEFIMLLDAHSSDDSAKLITHYIMEARFDFLRILELPVQQSFQLIKEKLLHIFNSNTFLTDCKNIKGESSCLIVLRKEKYIWWFSVGDCLLYYFHPDLIRLGQFQLNQRQFFEWIGQMNTFNQEVPCYSTGVRELRKGENHIFLCTDGLIECPHAPFAHPERIFNLFSESAQQDTEIILSMLETLQSKEVKDSTTIISWKVLNSKNVSMPSDELN</sequence>
<keyword evidence="3" id="KW-1185">Reference proteome</keyword>
<feature type="domain" description="PPM-type phosphatase" evidence="1">
    <location>
        <begin position="40"/>
        <end position="228"/>
    </location>
</feature>
<dbReference type="SUPFAM" id="SSF81606">
    <property type="entry name" value="PP2C-like"/>
    <property type="match status" value="1"/>
</dbReference>
<accession>A0ABQ5TME4</accession>
<dbReference type="Gene3D" id="3.60.40.10">
    <property type="entry name" value="PPM-type phosphatase domain"/>
    <property type="match status" value="1"/>
</dbReference>
<dbReference type="InterPro" id="IPR001932">
    <property type="entry name" value="PPM-type_phosphatase-like_dom"/>
</dbReference>
<proteinExistence type="predicted"/>
<evidence type="ECO:0000313" key="2">
    <source>
        <dbReference type="EMBL" id="GLO65727.1"/>
    </source>
</evidence>
<evidence type="ECO:0000313" key="3">
    <source>
        <dbReference type="Proteomes" id="UP001275436"/>
    </source>
</evidence>
<dbReference type="InterPro" id="IPR036457">
    <property type="entry name" value="PPM-type-like_dom_sf"/>
</dbReference>
<comment type="caution">
    <text evidence="2">The sequence shown here is derived from an EMBL/GenBank/DDBJ whole genome shotgun (WGS) entry which is preliminary data.</text>
</comment>
<dbReference type="EMBL" id="BSKO01000001">
    <property type="protein sequence ID" value="GLO65727.1"/>
    <property type="molecule type" value="Genomic_DNA"/>
</dbReference>
<organism evidence="2 3">
    <name type="scientific">Oceanobacillus kimchii</name>
    <dbReference type="NCBI Taxonomy" id="746691"/>
    <lineage>
        <taxon>Bacteria</taxon>
        <taxon>Bacillati</taxon>
        <taxon>Bacillota</taxon>
        <taxon>Bacilli</taxon>
        <taxon>Bacillales</taxon>
        <taxon>Bacillaceae</taxon>
        <taxon>Oceanobacillus</taxon>
    </lineage>
</organism>
<reference evidence="2 3" key="1">
    <citation type="submission" date="2023-02" db="EMBL/GenBank/DDBJ databases">
        <title>Oceanobacillus kimchii IFOP_LL358 isolated form Alexandrium catenella lab strain.</title>
        <authorList>
            <person name="Gajardo G."/>
            <person name="Ueki S."/>
            <person name="Maruyama F."/>
        </authorList>
    </citation>
    <scope>NUCLEOTIDE SEQUENCE [LARGE SCALE GENOMIC DNA]</scope>
    <source>
        <strain evidence="2 3">IFOP_LL358</strain>
    </source>
</reference>
<evidence type="ECO:0000259" key="1">
    <source>
        <dbReference type="Pfam" id="PF13672"/>
    </source>
</evidence>